<evidence type="ECO:0000313" key="4">
    <source>
        <dbReference type="EMBL" id="KAH9322709.1"/>
    </source>
</evidence>
<evidence type="ECO:0000256" key="2">
    <source>
        <dbReference type="ARBA" id="ARBA00022837"/>
    </source>
</evidence>
<reference evidence="4 5" key="1">
    <citation type="journal article" date="2021" name="Nat. Plants">
        <title>The Taxus genome provides insights into paclitaxel biosynthesis.</title>
        <authorList>
            <person name="Xiong X."/>
            <person name="Gou J."/>
            <person name="Liao Q."/>
            <person name="Li Y."/>
            <person name="Zhou Q."/>
            <person name="Bi G."/>
            <person name="Li C."/>
            <person name="Du R."/>
            <person name="Wang X."/>
            <person name="Sun T."/>
            <person name="Guo L."/>
            <person name="Liang H."/>
            <person name="Lu P."/>
            <person name="Wu Y."/>
            <person name="Zhang Z."/>
            <person name="Ro D.K."/>
            <person name="Shang Y."/>
            <person name="Huang S."/>
            <person name="Yan J."/>
        </authorList>
    </citation>
    <scope>NUCLEOTIDE SEQUENCE [LARGE SCALE GENOMIC DNA]</scope>
    <source>
        <strain evidence="4">Ta-2019</strain>
    </source>
</reference>
<evidence type="ECO:0000313" key="5">
    <source>
        <dbReference type="Proteomes" id="UP000824469"/>
    </source>
</evidence>
<keyword evidence="2" id="KW-0106">Calcium</keyword>
<name>A0AA38GJ01_TAXCH</name>
<dbReference type="InterPro" id="IPR018247">
    <property type="entry name" value="EF_Hand_1_Ca_BS"/>
</dbReference>
<dbReference type="PANTHER" id="PTHR23050">
    <property type="entry name" value="CALCIUM BINDING PROTEIN"/>
    <property type="match status" value="1"/>
</dbReference>
<dbReference type="PROSITE" id="PS00018">
    <property type="entry name" value="EF_HAND_1"/>
    <property type="match status" value="2"/>
</dbReference>
<gene>
    <name evidence="4" type="ORF">KI387_017348</name>
</gene>
<feature type="domain" description="EF-hand" evidence="3">
    <location>
        <begin position="56"/>
        <end position="91"/>
    </location>
</feature>
<dbReference type="InterPro" id="IPR002048">
    <property type="entry name" value="EF_hand_dom"/>
</dbReference>
<dbReference type="Pfam" id="PF13405">
    <property type="entry name" value="EF-hand_6"/>
    <property type="match status" value="1"/>
</dbReference>
<dbReference type="PROSITE" id="PS50222">
    <property type="entry name" value="EF_HAND_2"/>
    <property type="match status" value="3"/>
</dbReference>
<dbReference type="GO" id="GO:0005509">
    <property type="term" value="F:calcium ion binding"/>
    <property type="evidence" value="ECO:0007669"/>
    <property type="project" value="InterPro"/>
</dbReference>
<dbReference type="AlphaFoldDB" id="A0AA38GJ01"/>
<organism evidence="4 5">
    <name type="scientific">Taxus chinensis</name>
    <name type="common">Chinese yew</name>
    <name type="synonym">Taxus wallichiana var. chinensis</name>
    <dbReference type="NCBI Taxonomy" id="29808"/>
    <lineage>
        <taxon>Eukaryota</taxon>
        <taxon>Viridiplantae</taxon>
        <taxon>Streptophyta</taxon>
        <taxon>Embryophyta</taxon>
        <taxon>Tracheophyta</taxon>
        <taxon>Spermatophyta</taxon>
        <taxon>Pinopsida</taxon>
        <taxon>Pinidae</taxon>
        <taxon>Conifers II</taxon>
        <taxon>Cupressales</taxon>
        <taxon>Taxaceae</taxon>
        <taxon>Taxus</taxon>
    </lineage>
</organism>
<dbReference type="Gene3D" id="1.10.238.10">
    <property type="entry name" value="EF-hand"/>
    <property type="match status" value="2"/>
</dbReference>
<feature type="domain" description="EF-hand" evidence="3">
    <location>
        <begin position="19"/>
        <end position="54"/>
    </location>
</feature>
<keyword evidence="5" id="KW-1185">Reference proteome</keyword>
<protein>
    <recommendedName>
        <fullName evidence="3">EF-hand domain-containing protein</fullName>
    </recommendedName>
</protein>
<keyword evidence="1" id="KW-0677">Repeat</keyword>
<feature type="domain" description="EF-hand" evidence="3">
    <location>
        <begin position="104"/>
        <end position="139"/>
    </location>
</feature>
<dbReference type="Proteomes" id="UP000824469">
    <property type="component" value="Unassembled WGS sequence"/>
</dbReference>
<dbReference type="EMBL" id="JAHRHJ020000003">
    <property type="protein sequence ID" value="KAH9322709.1"/>
    <property type="molecule type" value="Genomic_DNA"/>
</dbReference>
<dbReference type="CDD" id="cd00051">
    <property type="entry name" value="EFh"/>
    <property type="match status" value="1"/>
</dbReference>
<comment type="caution">
    <text evidence="4">The sequence shown here is derived from an EMBL/GenBank/DDBJ whole genome shotgun (WGS) entry which is preliminary data.</text>
</comment>
<dbReference type="OMA" id="EMEGMIS"/>
<accession>A0AA38GJ01</accession>
<dbReference type="SMART" id="SM00054">
    <property type="entry name" value="EFh"/>
    <property type="match status" value="4"/>
</dbReference>
<dbReference type="InterPro" id="IPR011992">
    <property type="entry name" value="EF-hand-dom_pair"/>
</dbReference>
<evidence type="ECO:0000256" key="1">
    <source>
        <dbReference type="ARBA" id="ARBA00022737"/>
    </source>
</evidence>
<dbReference type="SUPFAM" id="SSF47473">
    <property type="entry name" value="EF-hand"/>
    <property type="match status" value="1"/>
</dbReference>
<dbReference type="InterPro" id="IPR050145">
    <property type="entry name" value="Centrin_CML-like"/>
</dbReference>
<dbReference type="Pfam" id="PF13499">
    <property type="entry name" value="EF-hand_7"/>
    <property type="match status" value="1"/>
</dbReference>
<feature type="non-terminal residue" evidence="4">
    <location>
        <position position="187"/>
    </location>
</feature>
<dbReference type="FunFam" id="1.10.238.10:FF:000003">
    <property type="entry name" value="Calmodulin A"/>
    <property type="match status" value="1"/>
</dbReference>
<evidence type="ECO:0000259" key="3">
    <source>
        <dbReference type="PROSITE" id="PS50222"/>
    </source>
</evidence>
<feature type="non-terminal residue" evidence="4">
    <location>
        <position position="1"/>
    </location>
</feature>
<sequence length="187" mass="21015">RRSQTVIGFIMSSSSSSSQDPSYLWHAFTVLDRDGNGKISSSDLHEFFTISLKKHVSKEDIESMINAADLDRKGYVGFEEFERIVTSFKGKKCDRDASDYVESPEQSTLMEIFEAIDRDGDGIISLGDLREFMGFLMQVEEAEDHVSERELVEMIKIAGGSASSGICKQDFMAMMKATIMKMNHPNQ</sequence>
<proteinExistence type="predicted"/>